<accession>A0A8J2PGN9</accession>
<dbReference type="EMBL" id="CAJVCH010513868">
    <property type="protein sequence ID" value="CAG7821533.1"/>
    <property type="molecule type" value="Genomic_DNA"/>
</dbReference>
<dbReference type="Proteomes" id="UP000708208">
    <property type="component" value="Unassembled WGS sequence"/>
</dbReference>
<dbReference type="InterPro" id="IPR048912">
    <property type="entry name" value="BetaGal1-like_ABD1"/>
</dbReference>
<keyword evidence="3" id="KW-1185">Reference proteome</keyword>
<name>A0A8J2PGN9_9HEXA</name>
<reference evidence="2" key="1">
    <citation type="submission" date="2021-06" db="EMBL/GenBank/DDBJ databases">
        <authorList>
            <person name="Hodson N. C."/>
            <person name="Mongue J. A."/>
            <person name="Jaron S. K."/>
        </authorList>
    </citation>
    <scope>NUCLEOTIDE SEQUENCE</scope>
</reference>
<evidence type="ECO:0000313" key="2">
    <source>
        <dbReference type="EMBL" id="CAG7821533.1"/>
    </source>
</evidence>
<evidence type="ECO:0000313" key="3">
    <source>
        <dbReference type="Proteomes" id="UP000708208"/>
    </source>
</evidence>
<dbReference type="AlphaFoldDB" id="A0A8J2PGN9"/>
<feature type="non-terminal residue" evidence="2">
    <location>
        <position position="1"/>
    </location>
</feature>
<protein>
    <recommendedName>
        <fullName evidence="1">Beta-galactosidase 1-like first all-beta domain-containing protein</fullName>
    </recommendedName>
</protein>
<dbReference type="OrthoDB" id="1657402at2759"/>
<comment type="caution">
    <text evidence="2">The sequence shown here is derived from an EMBL/GenBank/DDBJ whole genome shotgun (WGS) entry which is preliminary data.</text>
</comment>
<organism evidence="2 3">
    <name type="scientific">Allacma fusca</name>
    <dbReference type="NCBI Taxonomy" id="39272"/>
    <lineage>
        <taxon>Eukaryota</taxon>
        <taxon>Metazoa</taxon>
        <taxon>Ecdysozoa</taxon>
        <taxon>Arthropoda</taxon>
        <taxon>Hexapoda</taxon>
        <taxon>Collembola</taxon>
        <taxon>Symphypleona</taxon>
        <taxon>Sminthuridae</taxon>
        <taxon>Allacma</taxon>
    </lineage>
</organism>
<dbReference type="Pfam" id="PF21317">
    <property type="entry name" value="BetaGal_ABD_1"/>
    <property type="match status" value="1"/>
</dbReference>
<evidence type="ECO:0000259" key="1">
    <source>
        <dbReference type="Pfam" id="PF21317"/>
    </source>
</evidence>
<gene>
    <name evidence="2" type="ORF">AFUS01_LOCUS31865</name>
</gene>
<sequence>MGSLFNEAILQLLDSDPLVSLFPQRFESLSVGSGYVLYENDVKIMASDPVLLQITDLKDRAYVFVDEEIQGILDRSENIYALPIRIKPGQKLRILVENQGRLSFGLQTDESKGIGAE</sequence>
<proteinExistence type="predicted"/>
<feature type="domain" description="Beta-galactosidase 1-like first all-beta" evidence="1">
    <location>
        <begin position="23"/>
        <end position="114"/>
    </location>
</feature>